<keyword evidence="4" id="KW-1133">Transmembrane helix</keyword>
<dbReference type="InterPro" id="IPR008920">
    <property type="entry name" value="TF_FadR/GntR_C"/>
</dbReference>
<evidence type="ECO:0000256" key="1">
    <source>
        <dbReference type="ARBA" id="ARBA00023015"/>
    </source>
</evidence>
<feature type="domain" description="GntR C-terminal" evidence="5">
    <location>
        <begin position="1"/>
        <end position="91"/>
    </location>
</feature>
<comment type="caution">
    <text evidence="6">The sequence shown here is derived from an EMBL/GenBank/DDBJ whole genome shotgun (WGS) entry which is preliminary data.</text>
</comment>
<dbReference type="Gene3D" id="1.20.120.530">
    <property type="entry name" value="GntR ligand-binding domain-like"/>
    <property type="match status" value="1"/>
</dbReference>
<keyword evidence="2" id="KW-0238">DNA-binding</keyword>
<accession>A0A645ANQ0</accession>
<dbReference type="SUPFAM" id="SSF48008">
    <property type="entry name" value="GntR ligand-binding domain-like"/>
    <property type="match status" value="1"/>
</dbReference>
<organism evidence="6">
    <name type="scientific">bioreactor metagenome</name>
    <dbReference type="NCBI Taxonomy" id="1076179"/>
    <lineage>
        <taxon>unclassified sequences</taxon>
        <taxon>metagenomes</taxon>
        <taxon>ecological metagenomes</taxon>
    </lineage>
</organism>
<feature type="transmembrane region" description="Helical" evidence="4">
    <location>
        <begin position="23"/>
        <end position="43"/>
    </location>
</feature>
<keyword evidence="4" id="KW-0472">Membrane</keyword>
<keyword evidence="4" id="KW-0812">Transmembrane</keyword>
<name>A0A645ANQ0_9ZZZZ</name>
<evidence type="ECO:0000256" key="3">
    <source>
        <dbReference type="ARBA" id="ARBA00023163"/>
    </source>
</evidence>
<keyword evidence="3" id="KW-0804">Transcription</keyword>
<keyword evidence="1" id="KW-0805">Transcription regulation</keyword>
<dbReference type="EMBL" id="VSSQ01014561">
    <property type="protein sequence ID" value="MPM53921.1"/>
    <property type="molecule type" value="Genomic_DNA"/>
</dbReference>
<proteinExistence type="predicted"/>
<reference evidence="6" key="1">
    <citation type="submission" date="2019-08" db="EMBL/GenBank/DDBJ databases">
        <authorList>
            <person name="Kucharzyk K."/>
            <person name="Murdoch R.W."/>
            <person name="Higgins S."/>
            <person name="Loffler F."/>
        </authorList>
    </citation>
    <scope>NUCLEOTIDE SEQUENCE</scope>
</reference>
<evidence type="ECO:0000256" key="2">
    <source>
        <dbReference type="ARBA" id="ARBA00023125"/>
    </source>
</evidence>
<protein>
    <recommendedName>
        <fullName evidence="5">GntR C-terminal domain-containing protein</fullName>
    </recommendedName>
</protein>
<gene>
    <name evidence="6" type="ORF">SDC9_100691</name>
</gene>
<sequence length="101" mass="11299">MQEAVKETSPAATELDMAFHQEIGYLSGNVLLIQAMACVAYLLKHSIKANRQELLTDAGDKALFQQHQAIYEAIAAHDSQQAMTLMNEHLNFKKKKEKLAI</sequence>
<dbReference type="Pfam" id="PF07729">
    <property type="entry name" value="FCD"/>
    <property type="match status" value="1"/>
</dbReference>
<dbReference type="GO" id="GO:0003677">
    <property type="term" value="F:DNA binding"/>
    <property type="evidence" value="ECO:0007669"/>
    <property type="project" value="UniProtKB-KW"/>
</dbReference>
<dbReference type="InterPro" id="IPR011711">
    <property type="entry name" value="GntR_C"/>
</dbReference>
<evidence type="ECO:0000259" key="5">
    <source>
        <dbReference type="Pfam" id="PF07729"/>
    </source>
</evidence>
<dbReference type="AlphaFoldDB" id="A0A645ANQ0"/>
<evidence type="ECO:0000313" key="6">
    <source>
        <dbReference type="EMBL" id="MPM53921.1"/>
    </source>
</evidence>
<evidence type="ECO:0000256" key="4">
    <source>
        <dbReference type="SAM" id="Phobius"/>
    </source>
</evidence>